<dbReference type="EMBL" id="JBHLZP010000756">
    <property type="protein sequence ID" value="MFB9839606.1"/>
    <property type="molecule type" value="Genomic_DNA"/>
</dbReference>
<gene>
    <name evidence="2" type="ORF">ACFFNX_46435</name>
</gene>
<dbReference type="RefSeq" id="WP_378212755.1">
    <property type="nucleotide sequence ID" value="NZ_JBHLZP010000756.1"/>
</dbReference>
<evidence type="ECO:0000313" key="3">
    <source>
        <dbReference type="Proteomes" id="UP001589627"/>
    </source>
</evidence>
<organism evidence="2 3">
    <name type="scientific">Actinoallomurus acaciae</name>
    <dbReference type="NCBI Taxonomy" id="502577"/>
    <lineage>
        <taxon>Bacteria</taxon>
        <taxon>Bacillati</taxon>
        <taxon>Actinomycetota</taxon>
        <taxon>Actinomycetes</taxon>
        <taxon>Streptosporangiales</taxon>
        <taxon>Thermomonosporaceae</taxon>
        <taxon>Actinoallomurus</taxon>
    </lineage>
</organism>
<proteinExistence type="predicted"/>
<feature type="non-terminal residue" evidence="2">
    <location>
        <position position="1"/>
    </location>
</feature>
<evidence type="ECO:0000313" key="2">
    <source>
        <dbReference type="EMBL" id="MFB9839606.1"/>
    </source>
</evidence>
<sequence>PVVAGRGGPVGVVILSEGAAQPYPIRLSAAVGDDGRIRLACPVLFDGCDGRTRQATAARRLGVADAAAMRWPRAAAAAPRPDQRQSWTGPVRHQRPRRTS</sequence>
<comment type="caution">
    <text evidence="2">The sequence shown here is derived from an EMBL/GenBank/DDBJ whole genome shotgun (WGS) entry which is preliminary data.</text>
</comment>
<protein>
    <submittedName>
        <fullName evidence="2">Uncharacterized protein</fullName>
    </submittedName>
</protein>
<evidence type="ECO:0000256" key="1">
    <source>
        <dbReference type="SAM" id="MobiDB-lite"/>
    </source>
</evidence>
<name>A0ABV5YWY9_9ACTN</name>
<accession>A0ABV5YWY9</accession>
<dbReference type="Proteomes" id="UP001589627">
    <property type="component" value="Unassembled WGS sequence"/>
</dbReference>
<keyword evidence="3" id="KW-1185">Reference proteome</keyword>
<feature type="region of interest" description="Disordered" evidence="1">
    <location>
        <begin position="72"/>
        <end position="100"/>
    </location>
</feature>
<reference evidence="2 3" key="1">
    <citation type="submission" date="2024-09" db="EMBL/GenBank/DDBJ databases">
        <authorList>
            <person name="Sun Q."/>
            <person name="Mori K."/>
        </authorList>
    </citation>
    <scope>NUCLEOTIDE SEQUENCE [LARGE SCALE GENOMIC DNA]</scope>
    <source>
        <strain evidence="2 3">TBRC 0563</strain>
    </source>
</reference>